<accession>A0A699YWA5</accession>
<dbReference type="AlphaFoldDB" id="A0A699YWA5"/>
<reference evidence="1 2" key="1">
    <citation type="submission" date="2020-02" db="EMBL/GenBank/DDBJ databases">
        <title>Draft genome sequence of Haematococcus lacustris strain NIES-144.</title>
        <authorList>
            <person name="Morimoto D."/>
            <person name="Nakagawa S."/>
            <person name="Yoshida T."/>
            <person name="Sawayama S."/>
        </authorList>
    </citation>
    <scope>NUCLEOTIDE SEQUENCE [LARGE SCALE GENOMIC DNA]</scope>
    <source>
        <strain evidence="1 2">NIES-144</strain>
    </source>
</reference>
<gene>
    <name evidence="1" type="ORF">HaLaN_09378</name>
</gene>
<name>A0A699YWA5_HAELA</name>
<evidence type="ECO:0000313" key="1">
    <source>
        <dbReference type="EMBL" id="GFH13485.1"/>
    </source>
</evidence>
<proteinExistence type="predicted"/>
<keyword evidence="2" id="KW-1185">Reference proteome</keyword>
<protein>
    <submittedName>
        <fullName evidence="1">Uncharacterized protein</fullName>
    </submittedName>
</protein>
<dbReference type="Proteomes" id="UP000485058">
    <property type="component" value="Unassembled WGS sequence"/>
</dbReference>
<organism evidence="1 2">
    <name type="scientific">Haematococcus lacustris</name>
    <name type="common">Green alga</name>
    <name type="synonym">Haematococcus pluvialis</name>
    <dbReference type="NCBI Taxonomy" id="44745"/>
    <lineage>
        <taxon>Eukaryota</taxon>
        <taxon>Viridiplantae</taxon>
        <taxon>Chlorophyta</taxon>
        <taxon>core chlorophytes</taxon>
        <taxon>Chlorophyceae</taxon>
        <taxon>CS clade</taxon>
        <taxon>Chlamydomonadales</taxon>
        <taxon>Haematococcaceae</taxon>
        <taxon>Haematococcus</taxon>
    </lineage>
</organism>
<sequence>MQHEGGAAPGVTDTDDARHIPAPHLAAFQALADLISKKASVRVEVINQDITRMPAADKPTAAMVTAVGAAEPGGVRQGATAPRPRQSGPCKDRVEVAQVMYIPPLFRLPAGEEEMEVVDCWSDED</sequence>
<evidence type="ECO:0000313" key="2">
    <source>
        <dbReference type="Proteomes" id="UP000485058"/>
    </source>
</evidence>
<dbReference type="EMBL" id="BLLF01000618">
    <property type="protein sequence ID" value="GFH13485.1"/>
    <property type="molecule type" value="Genomic_DNA"/>
</dbReference>
<comment type="caution">
    <text evidence="1">The sequence shown here is derived from an EMBL/GenBank/DDBJ whole genome shotgun (WGS) entry which is preliminary data.</text>
</comment>